<dbReference type="STRING" id="945553.A0A0D2N0N8"/>
<keyword evidence="4" id="KW-0443">Lipid metabolism</keyword>
<feature type="transmembrane region" description="Helical" evidence="7">
    <location>
        <begin position="79"/>
        <end position="98"/>
    </location>
</feature>
<evidence type="ECO:0008006" key="10">
    <source>
        <dbReference type="Google" id="ProtNLM"/>
    </source>
</evidence>
<evidence type="ECO:0000313" key="9">
    <source>
        <dbReference type="Proteomes" id="UP000054270"/>
    </source>
</evidence>
<reference evidence="9" key="1">
    <citation type="submission" date="2014-04" db="EMBL/GenBank/DDBJ databases">
        <title>Evolutionary Origins and Diversification of the Mycorrhizal Mutualists.</title>
        <authorList>
            <consortium name="DOE Joint Genome Institute"/>
            <consortium name="Mycorrhizal Genomics Consortium"/>
            <person name="Kohler A."/>
            <person name="Kuo A."/>
            <person name="Nagy L.G."/>
            <person name="Floudas D."/>
            <person name="Copeland A."/>
            <person name="Barry K.W."/>
            <person name="Cichocki N."/>
            <person name="Veneault-Fourrey C."/>
            <person name="LaButti K."/>
            <person name="Lindquist E.A."/>
            <person name="Lipzen A."/>
            <person name="Lundell T."/>
            <person name="Morin E."/>
            <person name="Murat C."/>
            <person name="Riley R."/>
            <person name="Ohm R."/>
            <person name="Sun H."/>
            <person name="Tunlid A."/>
            <person name="Henrissat B."/>
            <person name="Grigoriev I.V."/>
            <person name="Hibbett D.S."/>
            <person name="Martin F."/>
        </authorList>
    </citation>
    <scope>NUCLEOTIDE SEQUENCE [LARGE SCALE GENOMIC DNA]</scope>
    <source>
        <strain evidence="9">FD-334 SS-4</strain>
    </source>
</reference>
<dbReference type="PANTHER" id="PTHR23063:SF60">
    <property type="entry name" value="LYSOPHOSPHATIDIC ACID:OLEOYL-COA ACYLTRANSFERASE 1"/>
    <property type="match status" value="1"/>
</dbReference>
<keyword evidence="5 7" id="KW-0472">Membrane</keyword>
<dbReference type="AlphaFoldDB" id="A0A0D2N0N8"/>
<organism evidence="8 9">
    <name type="scientific">Hypholoma sublateritium (strain FD-334 SS-4)</name>
    <dbReference type="NCBI Taxonomy" id="945553"/>
    <lineage>
        <taxon>Eukaryota</taxon>
        <taxon>Fungi</taxon>
        <taxon>Dikarya</taxon>
        <taxon>Basidiomycota</taxon>
        <taxon>Agaricomycotina</taxon>
        <taxon>Agaricomycetes</taxon>
        <taxon>Agaricomycetidae</taxon>
        <taxon>Agaricales</taxon>
        <taxon>Agaricineae</taxon>
        <taxon>Strophariaceae</taxon>
        <taxon>Hypholoma</taxon>
    </lineage>
</organism>
<evidence type="ECO:0000256" key="3">
    <source>
        <dbReference type="ARBA" id="ARBA00022989"/>
    </source>
</evidence>
<protein>
    <recommendedName>
        <fullName evidence="10">Phospholipid/glycerol acyltransferase domain-containing protein</fullName>
    </recommendedName>
</protein>
<dbReference type="Proteomes" id="UP000054270">
    <property type="component" value="Unassembled WGS sequence"/>
</dbReference>
<keyword evidence="9" id="KW-1185">Reference proteome</keyword>
<accession>A0A0D2N0N8</accession>
<dbReference type="PANTHER" id="PTHR23063">
    <property type="entry name" value="PHOSPHOLIPID ACYLTRANSFERASE"/>
    <property type="match status" value="1"/>
</dbReference>
<feature type="transmembrane region" description="Helical" evidence="7">
    <location>
        <begin position="47"/>
        <end position="67"/>
    </location>
</feature>
<keyword evidence="1" id="KW-0808">Transferase</keyword>
<evidence type="ECO:0000256" key="1">
    <source>
        <dbReference type="ARBA" id="ARBA00022679"/>
    </source>
</evidence>
<dbReference type="EMBL" id="KN817518">
    <property type="protein sequence ID" value="KJA29963.1"/>
    <property type="molecule type" value="Genomic_DNA"/>
</dbReference>
<keyword evidence="2 7" id="KW-0812">Transmembrane</keyword>
<evidence type="ECO:0000313" key="8">
    <source>
        <dbReference type="EMBL" id="KJA29963.1"/>
    </source>
</evidence>
<evidence type="ECO:0000256" key="2">
    <source>
        <dbReference type="ARBA" id="ARBA00022692"/>
    </source>
</evidence>
<evidence type="ECO:0000256" key="5">
    <source>
        <dbReference type="ARBA" id="ARBA00023136"/>
    </source>
</evidence>
<proteinExistence type="predicted"/>
<sequence>MEKFSAYRDPGTGIQPFLTPVPPLGSEIIAKVTLPLRLLLGIIRTTLVLSLALLYVLVVRGVCLVFFPIPPLRQFAEQIFTYLLGRTALLILGFLWILPEQFNRKRGRGARASEAWNVKAGDIIVSNWSSWIEIVWLAIQYNPVFVIPIPATVPETLSNSLPSTPVTHTPGRRTGTGSANIQVQPRMSTAQTPITGFKEISLLSMINFTGRVPMPDSMISSLEDIRSRSTRPVVVFPECTTSNGRGLLRFAEVFYQTIPVKGYQVFIMSIRYDPPTPLSPTLTHTIPYNSLNPLPHLFWLCTSLSPAEMSIRLLAPSDSPGNQLFMASEILADYTGDDQLSETCASLIAQMGKLKRMGMGWEDKTRFFEFYKLKANK</sequence>
<keyword evidence="3 7" id="KW-1133">Transmembrane helix</keyword>
<name>A0A0D2N0N8_HYPSF</name>
<evidence type="ECO:0000256" key="4">
    <source>
        <dbReference type="ARBA" id="ARBA00023098"/>
    </source>
</evidence>
<evidence type="ECO:0000256" key="6">
    <source>
        <dbReference type="ARBA" id="ARBA00023315"/>
    </source>
</evidence>
<dbReference type="OrthoDB" id="272512at2759"/>
<keyword evidence="6" id="KW-0012">Acyltransferase</keyword>
<evidence type="ECO:0000256" key="7">
    <source>
        <dbReference type="SAM" id="Phobius"/>
    </source>
</evidence>
<dbReference type="GO" id="GO:0006629">
    <property type="term" value="P:lipid metabolic process"/>
    <property type="evidence" value="ECO:0007669"/>
    <property type="project" value="UniProtKB-KW"/>
</dbReference>
<gene>
    <name evidence="8" type="ORF">HYPSUDRAFT_60806</name>
</gene>
<dbReference type="OMA" id="WFRFLWD"/>
<dbReference type="GO" id="GO:0016746">
    <property type="term" value="F:acyltransferase activity"/>
    <property type="evidence" value="ECO:0007669"/>
    <property type="project" value="UniProtKB-KW"/>
</dbReference>